<name>A0ABM6A5I8_9LACO</name>
<dbReference type="RefSeq" id="WP_100078369.1">
    <property type="nucleotide sequence ID" value="NZ_BAAAXI010000183.1"/>
</dbReference>
<keyword evidence="1" id="KW-0472">Membrane</keyword>
<evidence type="ECO:0000256" key="1">
    <source>
        <dbReference type="SAM" id="Phobius"/>
    </source>
</evidence>
<protein>
    <submittedName>
        <fullName evidence="2">Uncharacterized protein</fullName>
    </submittedName>
</protein>
<proteinExistence type="predicted"/>
<evidence type="ECO:0000313" key="2">
    <source>
        <dbReference type="EMBL" id="AMV67604.1"/>
    </source>
</evidence>
<gene>
    <name evidence="2" type="ORF">ADU72_1679</name>
</gene>
<evidence type="ECO:0000313" key="3">
    <source>
        <dbReference type="Proteomes" id="UP000076244"/>
    </source>
</evidence>
<keyword evidence="3" id="KW-1185">Reference proteome</keyword>
<dbReference type="Proteomes" id="UP000076244">
    <property type="component" value="Chromosome"/>
</dbReference>
<accession>A0ABM6A5I8</accession>
<organism evidence="2 3">
    <name type="scientific">Pediococcus damnosus</name>
    <dbReference type="NCBI Taxonomy" id="51663"/>
    <lineage>
        <taxon>Bacteria</taxon>
        <taxon>Bacillati</taxon>
        <taxon>Bacillota</taxon>
        <taxon>Bacilli</taxon>
        <taxon>Lactobacillales</taxon>
        <taxon>Lactobacillaceae</taxon>
        <taxon>Pediococcus</taxon>
    </lineage>
</organism>
<keyword evidence="1" id="KW-1133">Transmembrane helix</keyword>
<feature type="transmembrane region" description="Helical" evidence="1">
    <location>
        <begin position="30"/>
        <end position="51"/>
    </location>
</feature>
<sequence>MTGNSKLTAVLFFVFYLILTYFVFVHQNMIAMYMMAIGMLLEATINLWHIFTRK</sequence>
<dbReference type="EMBL" id="CP012288">
    <property type="protein sequence ID" value="AMV67604.1"/>
    <property type="molecule type" value="Genomic_DNA"/>
</dbReference>
<keyword evidence="1" id="KW-0812">Transmembrane</keyword>
<dbReference type="GeneID" id="59450560"/>
<feature type="transmembrane region" description="Helical" evidence="1">
    <location>
        <begin position="7"/>
        <end position="24"/>
    </location>
</feature>
<reference evidence="2 3" key="1">
    <citation type="journal article" date="2016" name="PLoS ONE">
        <title>The Identification of Novel Diagnostic Marker Genes for the Detection of Beer Spoiling Pediococcus damnosus Strains Using the BlAst Diagnostic Gene findEr.</title>
        <authorList>
            <person name="Behr J."/>
            <person name="Geissler A.J."/>
            <person name="Schmid J."/>
            <person name="Zehe A."/>
            <person name="Vogel R.F."/>
        </authorList>
    </citation>
    <scope>NUCLEOTIDE SEQUENCE [LARGE SCALE GENOMIC DNA]</scope>
    <source>
        <strain evidence="2 3">TMW 2.1535</strain>
    </source>
</reference>